<accession>A0A8X6XEK5</accession>
<dbReference type="InterPro" id="IPR001251">
    <property type="entry name" value="CRAL-TRIO_dom"/>
</dbReference>
<dbReference type="EMBL" id="BMAV01008509">
    <property type="protein sequence ID" value="GFY52160.1"/>
    <property type="molecule type" value="Genomic_DNA"/>
</dbReference>
<name>A0A8X6XEK5_9ARAC</name>
<evidence type="ECO:0000259" key="1">
    <source>
        <dbReference type="PROSITE" id="PS50191"/>
    </source>
</evidence>
<reference evidence="2" key="1">
    <citation type="submission" date="2020-08" db="EMBL/GenBank/DDBJ databases">
        <title>Multicomponent nature underlies the extraordinary mechanical properties of spider dragline silk.</title>
        <authorList>
            <person name="Kono N."/>
            <person name="Nakamura H."/>
            <person name="Mori M."/>
            <person name="Yoshida Y."/>
            <person name="Ohtoshi R."/>
            <person name="Malay A.D."/>
            <person name="Moran D.A.P."/>
            <person name="Tomita M."/>
            <person name="Numata K."/>
            <person name="Arakawa K."/>
        </authorList>
    </citation>
    <scope>NUCLEOTIDE SEQUENCE</scope>
</reference>
<dbReference type="SUPFAM" id="SSF52087">
    <property type="entry name" value="CRAL/TRIO domain"/>
    <property type="match status" value="1"/>
</dbReference>
<dbReference type="PROSITE" id="PS50191">
    <property type="entry name" value="CRAL_TRIO"/>
    <property type="match status" value="1"/>
</dbReference>
<dbReference type="Gene3D" id="1.10.8.20">
    <property type="entry name" value="N-terminal domain of phosphatidylinositol transfer protein sec14p"/>
    <property type="match status" value="1"/>
</dbReference>
<sequence length="219" mass="25624">MHFFFLEETTLYRTEDDFLIQFLRARKYNVKKSFQLLKEFSHQQYLQTRFFGLEKIAKIASLLDYRVCGVLPIRDHEGRAIFYFIGNQLSADELDHKLIIEALLLFALTFPATQINGICFIADGSVSSMENVRVIYRYVRTFVPLMVTLHANQKALLKIYSPHILPEEFGGTLGPLSEVQNVWIDDFRKMLSKFVESSQYLQSFDKNLNSIISKMEKNW</sequence>
<organism evidence="2 3">
    <name type="scientific">Trichonephila inaurata madagascariensis</name>
    <dbReference type="NCBI Taxonomy" id="2747483"/>
    <lineage>
        <taxon>Eukaryota</taxon>
        <taxon>Metazoa</taxon>
        <taxon>Ecdysozoa</taxon>
        <taxon>Arthropoda</taxon>
        <taxon>Chelicerata</taxon>
        <taxon>Arachnida</taxon>
        <taxon>Araneae</taxon>
        <taxon>Araneomorphae</taxon>
        <taxon>Entelegynae</taxon>
        <taxon>Araneoidea</taxon>
        <taxon>Nephilidae</taxon>
        <taxon>Trichonephila</taxon>
        <taxon>Trichonephila inaurata</taxon>
    </lineage>
</organism>
<feature type="domain" description="CRAL-TRIO" evidence="1">
    <location>
        <begin position="1"/>
        <end position="177"/>
    </location>
</feature>
<gene>
    <name evidence="2" type="primary">Rlbp1_1</name>
    <name evidence="2" type="ORF">TNIN_42931</name>
</gene>
<dbReference type="InterPro" id="IPR011074">
    <property type="entry name" value="CRAL/TRIO_N_dom"/>
</dbReference>
<dbReference type="Gene3D" id="3.40.525.10">
    <property type="entry name" value="CRAL-TRIO lipid binding domain"/>
    <property type="match status" value="1"/>
</dbReference>
<evidence type="ECO:0000313" key="2">
    <source>
        <dbReference type="EMBL" id="GFY52160.1"/>
    </source>
</evidence>
<dbReference type="PRINTS" id="PR00180">
    <property type="entry name" value="CRETINALDHBP"/>
</dbReference>
<comment type="caution">
    <text evidence="2">The sequence shown here is derived from an EMBL/GenBank/DDBJ whole genome shotgun (WGS) entry which is preliminary data.</text>
</comment>
<dbReference type="GO" id="GO:1902936">
    <property type="term" value="F:phosphatidylinositol bisphosphate binding"/>
    <property type="evidence" value="ECO:0007669"/>
    <property type="project" value="TreeGrafter"/>
</dbReference>
<dbReference type="SMART" id="SM01100">
    <property type="entry name" value="CRAL_TRIO_N"/>
    <property type="match status" value="1"/>
</dbReference>
<evidence type="ECO:0000313" key="3">
    <source>
        <dbReference type="Proteomes" id="UP000886998"/>
    </source>
</evidence>
<dbReference type="Proteomes" id="UP000886998">
    <property type="component" value="Unassembled WGS sequence"/>
</dbReference>
<dbReference type="OrthoDB" id="6416640at2759"/>
<proteinExistence type="predicted"/>
<dbReference type="PANTHER" id="PTHR10174:SF208">
    <property type="entry name" value="CRAL-TRIO DOMAIN-CONTAINING PROTEIN DDB_G0278031"/>
    <property type="match status" value="1"/>
</dbReference>
<dbReference type="AlphaFoldDB" id="A0A8X6XEK5"/>
<dbReference type="InterPro" id="IPR036865">
    <property type="entry name" value="CRAL-TRIO_dom_sf"/>
</dbReference>
<dbReference type="Pfam" id="PF03765">
    <property type="entry name" value="CRAL_TRIO_N"/>
    <property type="match status" value="1"/>
</dbReference>
<keyword evidence="3" id="KW-1185">Reference proteome</keyword>
<dbReference type="PANTHER" id="PTHR10174">
    <property type="entry name" value="ALPHA-TOCOPHEROL TRANSFER PROTEIN-RELATED"/>
    <property type="match status" value="1"/>
</dbReference>
<dbReference type="InterPro" id="IPR036273">
    <property type="entry name" value="CRAL/TRIO_N_dom_sf"/>
</dbReference>
<protein>
    <submittedName>
        <fullName evidence="2">Retinaldehyde-binding protein 1</fullName>
    </submittedName>
</protein>
<dbReference type="GO" id="GO:0016020">
    <property type="term" value="C:membrane"/>
    <property type="evidence" value="ECO:0007669"/>
    <property type="project" value="TreeGrafter"/>
</dbReference>
<dbReference type="SUPFAM" id="SSF46938">
    <property type="entry name" value="CRAL/TRIO N-terminal domain"/>
    <property type="match status" value="1"/>
</dbReference>